<protein>
    <recommendedName>
        <fullName evidence="6">POTRA domain-containing protein</fullName>
    </recommendedName>
</protein>
<feature type="non-terminal residue" evidence="7">
    <location>
        <position position="1"/>
    </location>
</feature>
<proteinExistence type="predicted"/>
<evidence type="ECO:0000256" key="2">
    <source>
        <dbReference type="ARBA" id="ARBA00022692"/>
    </source>
</evidence>
<dbReference type="InterPro" id="IPR000184">
    <property type="entry name" value="Bac_surfAg_D15"/>
</dbReference>
<dbReference type="AlphaFoldDB" id="A0A524RMW8"/>
<evidence type="ECO:0000259" key="6">
    <source>
        <dbReference type="PROSITE" id="PS51779"/>
    </source>
</evidence>
<dbReference type="EMBL" id="SRMO01000067">
    <property type="protein sequence ID" value="TGG92126.1"/>
    <property type="molecule type" value="Genomic_DNA"/>
</dbReference>
<name>A0A524RMW8_9CHRO</name>
<dbReference type="InterPro" id="IPR039910">
    <property type="entry name" value="D15-like"/>
</dbReference>
<dbReference type="PANTHER" id="PTHR12815:SF47">
    <property type="entry name" value="TRANSLOCATION AND ASSEMBLY MODULE SUBUNIT TAMA"/>
    <property type="match status" value="1"/>
</dbReference>
<evidence type="ECO:0000313" key="7">
    <source>
        <dbReference type="EMBL" id="TGG92126.1"/>
    </source>
</evidence>
<dbReference type="Gene3D" id="3.10.20.310">
    <property type="entry name" value="membrane protein fhac"/>
    <property type="match status" value="3"/>
</dbReference>
<dbReference type="InterPro" id="IPR010827">
    <property type="entry name" value="BamA/TamA_POTRA"/>
</dbReference>
<organism evidence="7 8">
    <name type="scientific">Aphanocapsa feldmannii 277cV</name>
    <dbReference type="NCBI Taxonomy" id="2507553"/>
    <lineage>
        <taxon>Bacteria</taxon>
        <taxon>Bacillati</taxon>
        <taxon>Cyanobacteriota</taxon>
        <taxon>Cyanophyceae</taxon>
        <taxon>Oscillatoriophycideae</taxon>
        <taxon>Chroococcales</taxon>
        <taxon>Microcystaceae</taxon>
        <taxon>Aphanocapsa</taxon>
    </lineage>
</organism>
<evidence type="ECO:0000256" key="4">
    <source>
        <dbReference type="ARBA" id="ARBA00023136"/>
    </source>
</evidence>
<dbReference type="PROSITE" id="PS51779">
    <property type="entry name" value="POTRA"/>
    <property type="match status" value="1"/>
</dbReference>
<reference evidence="7 8" key="1">
    <citation type="journal article" date="2019" name="mSystems">
        <title>Life at home and on the roam: Genomic adaptions reflect the dual lifestyle of an intracellular, facultative symbiont.</title>
        <authorList>
            <person name="Burgsdorf I."/>
        </authorList>
    </citation>
    <scope>NUCLEOTIDE SEQUENCE [LARGE SCALE GENOMIC DNA]</scope>
    <source>
        <strain evidence="7">277cV</strain>
    </source>
</reference>
<comment type="caution">
    <text evidence="7">The sequence shown here is derived from an EMBL/GenBank/DDBJ whole genome shotgun (WGS) entry which is preliminary data.</text>
</comment>
<evidence type="ECO:0000256" key="5">
    <source>
        <dbReference type="ARBA" id="ARBA00023237"/>
    </source>
</evidence>
<dbReference type="Gene3D" id="2.40.160.50">
    <property type="entry name" value="membrane protein fhac: a member of the omp85/tpsb transporter family"/>
    <property type="match status" value="1"/>
</dbReference>
<feature type="domain" description="POTRA" evidence="6">
    <location>
        <begin position="76"/>
        <end position="152"/>
    </location>
</feature>
<keyword evidence="3" id="KW-0732">Signal</keyword>
<dbReference type="Pfam" id="PF01103">
    <property type="entry name" value="Omp85"/>
    <property type="match status" value="1"/>
</dbReference>
<dbReference type="InterPro" id="IPR034746">
    <property type="entry name" value="POTRA"/>
</dbReference>
<dbReference type="Proteomes" id="UP000317990">
    <property type="component" value="Unassembled WGS sequence"/>
</dbReference>
<evidence type="ECO:0000313" key="8">
    <source>
        <dbReference type="Proteomes" id="UP000317990"/>
    </source>
</evidence>
<keyword evidence="4" id="KW-0472">Membrane</keyword>
<evidence type="ECO:0000256" key="1">
    <source>
        <dbReference type="ARBA" id="ARBA00004370"/>
    </source>
</evidence>
<gene>
    <name evidence="7" type="ORF">ERJ67_06795</name>
</gene>
<keyword evidence="5" id="KW-0998">Cell outer membrane</keyword>
<dbReference type="Pfam" id="PF07244">
    <property type="entry name" value="POTRA"/>
    <property type="match status" value="1"/>
</dbReference>
<comment type="subcellular location">
    <subcellularLocation>
        <location evidence="1">Membrane</location>
    </subcellularLocation>
</comment>
<sequence>ISEVFVTGLEGHPDQERLQGLTYETIKLRAGQTTTRQALEADLTELYATGWFSDVRITPSDSPLGVRLEVAVVPNPVLEEVVIENEAVLLPASEIEKVFAPDYGNTLNLNQLDQRLKELQDWYNAQGYVLARVTGPIRISPAGLVSLVVQEGIINEVLIEFTNAEGDSVDPEGNPVKGKTRDWVISREVSSLSGSLFNRQLIEEDIRRLYQTGLYKDITMSVKPVIELPGSVDVILKIEESQTGSLSGGIAYSAAQGIYGQVQFGEENLFGKAWKADAKVSYGQYGSQFDISFIDPWIKGDPFRTSMRMNAYYSRNYPAIFRAGPHTKIKLIDNTDEPQSTAEISETSSSVMLSRTGGDISFSRPLNGGNPFQKAAWTLTTGINFQLIDVLDSDLDSKRYGAKEDAASIDQVLCVAYNCSSSNTLTGVRLGAAYNSLDSNTRPTQGDYVSLATSQYISVGENSPTYNKFSASYAHFIPVRLLNFTSGCNPKEGEKEDCPQTIVLSLSAGGALGELPPYDAFCLGGVNSVRGYESCGIGGGKYFSEATVEYRFPIWNILSGEVFFDAGTSLGSQSDVSGNPAGIRNIPESGYSPGIGVIVATPLGPLRLELATEEFDIEKYRFNFGVGFKF</sequence>
<accession>A0A524RMW8</accession>
<dbReference type="InterPro" id="IPR013686">
    <property type="entry name" value="Polypept-transport_assoc_ShlB"/>
</dbReference>
<dbReference type="GO" id="GO:0019867">
    <property type="term" value="C:outer membrane"/>
    <property type="evidence" value="ECO:0007669"/>
    <property type="project" value="InterPro"/>
</dbReference>
<dbReference type="Pfam" id="PF08479">
    <property type="entry name" value="POTRA_2"/>
    <property type="match status" value="1"/>
</dbReference>
<keyword evidence="2" id="KW-0812">Transmembrane</keyword>
<evidence type="ECO:0000256" key="3">
    <source>
        <dbReference type="ARBA" id="ARBA00022729"/>
    </source>
</evidence>
<dbReference type="PANTHER" id="PTHR12815">
    <property type="entry name" value="SORTING AND ASSEMBLY MACHINERY SAMM50 PROTEIN FAMILY MEMBER"/>
    <property type="match status" value="1"/>
</dbReference>